<keyword evidence="2" id="KW-0732">Signal</keyword>
<proteinExistence type="predicted"/>
<sequence>MRRMVLGIAAVGVLAAGCGASEQPGSPTPSATSLPATSAPAGVSPSPSAPSGLPSPLPETPFTAAKLGAAAVVGDSLLDGRVAAYDKDEAPSGMNDACGGNVFTRSNQPVYVHYKEWTSNGSVGVVQIVRVLAKETGAKAAARSNAASARCKKFSGDGVKRARIAPVAVALPAGAPTGVVFCDKNTAASIDFSCVTNVTRGYIMVTVISYAKTEAELAAPTIAGVGRVSAWLAALGPTADRAPQR</sequence>
<evidence type="ECO:0000256" key="1">
    <source>
        <dbReference type="SAM" id="MobiDB-lite"/>
    </source>
</evidence>
<evidence type="ECO:0008006" key="5">
    <source>
        <dbReference type="Google" id="ProtNLM"/>
    </source>
</evidence>
<dbReference type="AlphaFoldDB" id="A0A841BKD6"/>
<reference evidence="3 4" key="1">
    <citation type="submission" date="2020-08" db="EMBL/GenBank/DDBJ databases">
        <title>Sequencing the genomes of 1000 actinobacteria strains.</title>
        <authorList>
            <person name="Klenk H.-P."/>
        </authorList>
    </citation>
    <scope>NUCLEOTIDE SEQUENCE [LARGE SCALE GENOMIC DNA]</scope>
    <source>
        <strain evidence="3 4">DSM 45362</strain>
    </source>
</reference>
<evidence type="ECO:0000256" key="2">
    <source>
        <dbReference type="SAM" id="SignalP"/>
    </source>
</evidence>
<feature type="region of interest" description="Disordered" evidence="1">
    <location>
        <begin position="20"/>
        <end position="60"/>
    </location>
</feature>
<name>A0A841BKD6_9ACTN</name>
<dbReference type="Proteomes" id="UP000587527">
    <property type="component" value="Unassembled WGS sequence"/>
</dbReference>
<keyword evidence="4" id="KW-1185">Reference proteome</keyword>
<feature type="chain" id="PRO_5032534723" description="PknH-like extracellular domain-containing protein" evidence="2">
    <location>
        <begin position="21"/>
        <end position="245"/>
    </location>
</feature>
<feature type="compositionally biased region" description="Low complexity" evidence="1">
    <location>
        <begin position="28"/>
        <end position="52"/>
    </location>
</feature>
<evidence type="ECO:0000313" key="4">
    <source>
        <dbReference type="Proteomes" id="UP000587527"/>
    </source>
</evidence>
<gene>
    <name evidence="3" type="ORF">F4553_001484</name>
</gene>
<feature type="signal peptide" evidence="2">
    <location>
        <begin position="1"/>
        <end position="20"/>
    </location>
</feature>
<protein>
    <recommendedName>
        <fullName evidence="5">PknH-like extracellular domain-containing protein</fullName>
    </recommendedName>
</protein>
<organism evidence="3 4">
    <name type="scientific">Allocatelliglobosispora scoriae</name>
    <dbReference type="NCBI Taxonomy" id="643052"/>
    <lineage>
        <taxon>Bacteria</taxon>
        <taxon>Bacillati</taxon>
        <taxon>Actinomycetota</taxon>
        <taxon>Actinomycetes</taxon>
        <taxon>Micromonosporales</taxon>
        <taxon>Micromonosporaceae</taxon>
        <taxon>Allocatelliglobosispora</taxon>
    </lineage>
</organism>
<comment type="caution">
    <text evidence="3">The sequence shown here is derived from an EMBL/GenBank/DDBJ whole genome shotgun (WGS) entry which is preliminary data.</text>
</comment>
<accession>A0A841BKD6</accession>
<dbReference type="RefSeq" id="WP_184833789.1">
    <property type="nucleotide sequence ID" value="NZ_JACHMN010000002.1"/>
</dbReference>
<dbReference type="PROSITE" id="PS51257">
    <property type="entry name" value="PROKAR_LIPOPROTEIN"/>
    <property type="match status" value="1"/>
</dbReference>
<evidence type="ECO:0000313" key="3">
    <source>
        <dbReference type="EMBL" id="MBB5868105.1"/>
    </source>
</evidence>
<dbReference type="EMBL" id="JACHMN010000002">
    <property type="protein sequence ID" value="MBB5868105.1"/>
    <property type="molecule type" value="Genomic_DNA"/>
</dbReference>